<accession>A0A8H3F7M8</accession>
<dbReference type="AlphaFoldDB" id="A0A8H3F7M8"/>
<dbReference type="EMBL" id="CAJPDS010000019">
    <property type="protein sequence ID" value="CAF9917068.1"/>
    <property type="molecule type" value="Genomic_DNA"/>
</dbReference>
<organism evidence="2 3">
    <name type="scientific">Heterodermia speciosa</name>
    <dbReference type="NCBI Taxonomy" id="116794"/>
    <lineage>
        <taxon>Eukaryota</taxon>
        <taxon>Fungi</taxon>
        <taxon>Dikarya</taxon>
        <taxon>Ascomycota</taxon>
        <taxon>Pezizomycotina</taxon>
        <taxon>Lecanoromycetes</taxon>
        <taxon>OSLEUM clade</taxon>
        <taxon>Lecanoromycetidae</taxon>
        <taxon>Caliciales</taxon>
        <taxon>Physciaceae</taxon>
        <taxon>Heterodermia</taxon>
    </lineage>
</organism>
<evidence type="ECO:0000313" key="2">
    <source>
        <dbReference type="EMBL" id="CAF9917068.1"/>
    </source>
</evidence>
<keyword evidence="3" id="KW-1185">Reference proteome</keyword>
<evidence type="ECO:0000313" key="3">
    <source>
        <dbReference type="Proteomes" id="UP000664521"/>
    </source>
</evidence>
<protein>
    <submittedName>
        <fullName evidence="2">Uncharacterized protein</fullName>
    </submittedName>
</protein>
<comment type="caution">
    <text evidence="2">The sequence shown here is derived from an EMBL/GenBank/DDBJ whole genome shotgun (WGS) entry which is preliminary data.</text>
</comment>
<sequence>MYTSAPSILSILALLSAATASPTARRAVQACTPPSTIPRDIYNFSLRVDGSSEGQAELEINWEQPNFPTSPGHFILSTTEMTSPLLTFLNGNEGGKLCDQGDLCSDLGVKSGDDEFQSFSFEGQDQNALPAFQVYGICDSEGTPTYALKPRSDSGFESFAVTSFAEGTEVQLRKNGQVGIGSDVTLKIVQH</sequence>
<feature type="chain" id="PRO_5034575655" evidence="1">
    <location>
        <begin position="21"/>
        <end position="191"/>
    </location>
</feature>
<feature type="signal peptide" evidence="1">
    <location>
        <begin position="1"/>
        <end position="20"/>
    </location>
</feature>
<dbReference type="OrthoDB" id="5370418at2759"/>
<dbReference type="Proteomes" id="UP000664521">
    <property type="component" value="Unassembled WGS sequence"/>
</dbReference>
<keyword evidence="1" id="KW-0732">Signal</keyword>
<proteinExistence type="predicted"/>
<reference evidence="2" key="1">
    <citation type="submission" date="2021-03" db="EMBL/GenBank/DDBJ databases">
        <authorList>
            <person name="Tagirdzhanova G."/>
        </authorList>
    </citation>
    <scope>NUCLEOTIDE SEQUENCE</scope>
</reference>
<gene>
    <name evidence="2" type="ORF">HETSPECPRED_003104</name>
</gene>
<name>A0A8H3F7M8_9LECA</name>
<evidence type="ECO:0000256" key="1">
    <source>
        <dbReference type="SAM" id="SignalP"/>
    </source>
</evidence>